<comment type="caution">
    <text evidence="1">The sequence shown here is derived from an EMBL/GenBank/DDBJ whole genome shotgun (WGS) entry which is preliminary data.</text>
</comment>
<evidence type="ECO:0000313" key="2">
    <source>
        <dbReference type="Proteomes" id="UP000655225"/>
    </source>
</evidence>
<dbReference type="EMBL" id="JABCRI010000007">
    <property type="protein sequence ID" value="KAF8402595.1"/>
    <property type="molecule type" value="Genomic_DNA"/>
</dbReference>
<evidence type="ECO:0000313" key="1">
    <source>
        <dbReference type="EMBL" id="KAF8402595.1"/>
    </source>
</evidence>
<gene>
    <name evidence="1" type="ORF">HHK36_010683</name>
</gene>
<sequence length="130" mass="14722">MRTRNARGIWKMRESISLQLLKEKIFRFLQKSSDQSIAKVIGNVGPNSSFTRQERTDVESDESNFAMMKLLWLSDQKEENDVIVADSDFALPANPALLSQHGKIGMRQSLQETFKILIDDDSNETGGSKD</sequence>
<proteinExistence type="predicted"/>
<name>A0A834ZBG4_TETSI</name>
<organism evidence="1 2">
    <name type="scientific">Tetracentron sinense</name>
    <name type="common">Spur-leaf</name>
    <dbReference type="NCBI Taxonomy" id="13715"/>
    <lineage>
        <taxon>Eukaryota</taxon>
        <taxon>Viridiplantae</taxon>
        <taxon>Streptophyta</taxon>
        <taxon>Embryophyta</taxon>
        <taxon>Tracheophyta</taxon>
        <taxon>Spermatophyta</taxon>
        <taxon>Magnoliopsida</taxon>
        <taxon>Trochodendrales</taxon>
        <taxon>Trochodendraceae</taxon>
        <taxon>Tetracentron</taxon>
    </lineage>
</organism>
<protein>
    <submittedName>
        <fullName evidence="1">Uncharacterized protein</fullName>
    </submittedName>
</protein>
<dbReference type="Proteomes" id="UP000655225">
    <property type="component" value="Unassembled WGS sequence"/>
</dbReference>
<dbReference type="AlphaFoldDB" id="A0A834ZBG4"/>
<keyword evidence="2" id="KW-1185">Reference proteome</keyword>
<reference evidence="1 2" key="1">
    <citation type="submission" date="2020-04" db="EMBL/GenBank/DDBJ databases">
        <title>Plant Genome Project.</title>
        <authorList>
            <person name="Zhang R.-G."/>
        </authorList>
    </citation>
    <scope>NUCLEOTIDE SEQUENCE [LARGE SCALE GENOMIC DNA]</scope>
    <source>
        <strain evidence="1">YNK0</strain>
        <tissue evidence="1">Leaf</tissue>
    </source>
</reference>
<accession>A0A834ZBG4</accession>